<accession>A0A3N1HJW4</accession>
<dbReference type="Gene3D" id="3.40.50.2300">
    <property type="match status" value="1"/>
</dbReference>
<sequence>MVRVLLVDDQVSYRRLLARLLRTNGFDVVAEAGTGREALLLAAATAPELVVLDVLLPDFDGFEVARRLEAGPVRPAVVLVSGRQRADFGEFADLVLVRGFLGKDEFTVEALVDLLAEG</sequence>
<reference evidence="4 5" key="1">
    <citation type="submission" date="2018-11" db="EMBL/GenBank/DDBJ databases">
        <title>Sequencing the genomes of 1000 actinobacteria strains.</title>
        <authorList>
            <person name="Klenk H.-P."/>
        </authorList>
    </citation>
    <scope>NUCLEOTIDE SEQUENCE [LARGE SCALE GENOMIC DNA]</scope>
    <source>
        <strain evidence="4 5">DSM 44231</strain>
    </source>
</reference>
<dbReference type="InterPro" id="IPR001789">
    <property type="entry name" value="Sig_transdc_resp-reg_receiver"/>
</dbReference>
<dbReference type="PROSITE" id="PS50110">
    <property type="entry name" value="RESPONSE_REGULATORY"/>
    <property type="match status" value="1"/>
</dbReference>
<evidence type="ECO:0000313" key="4">
    <source>
        <dbReference type="EMBL" id="ROP42522.1"/>
    </source>
</evidence>
<comment type="caution">
    <text evidence="4">The sequence shown here is derived from an EMBL/GenBank/DDBJ whole genome shotgun (WGS) entry which is preliminary data.</text>
</comment>
<dbReference type="Pfam" id="PF00072">
    <property type="entry name" value="Response_reg"/>
    <property type="match status" value="1"/>
</dbReference>
<dbReference type="PANTHER" id="PTHR44591:SF3">
    <property type="entry name" value="RESPONSE REGULATORY DOMAIN-CONTAINING PROTEIN"/>
    <property type="match status" value="1"/>
</dbReference>
<evidence type="ECO:0000259" key="3">
    <source>
        <dbReference type="PROSITE" id="PS50110"/>
    </source>
</evidence>
<feature type="modified residue" description="4-aspartylphosphate" evidence="2">
    <location>
        <position position="53"/>
    </location>
</feature>
<dbReference type="OrthoDB" id="7352332at2"/>
<dbReference type="InterPro" id="IPR011006">
    <property type="entry name" value="CheY-like_superfamily"/>
</dbReference>
<organism evidence="4 5">
    <name type="scientific">Saccharothrix texasensis</name>
    <dbReference type="NCBI Taxonomy" id="103734"/>
    <lineage>
        <taxon>Bacteria</taxon>
        <taxon>Bacillati</taxon>
        <taxon>Actinomycetota</taxon>
        <taxon>Actinomycetes</taxon>
        <taxon>Pseudonocardiales</taxon>
        <taxon>Pseudonocardiaceae</taxon>
        <taxon>Saccharothrix</taxon>
    </lineage>
</organism>
<dbReference type="EMBL" id="RJKM01000001">
    <property type="protein sequence ID" value="ROP42522.1"/>
    <property type="molecule type" value="Genomic_DNA"/>
</dbReference>
<keyword evidence="5" id="KW-1185">Reference proteome</keyword>
<name>A0A3N1HJW4_9PSEU</name>
<dbReference type="SMART" id="SM00448">
    <property type="entry name" value="REC"/>
    <property type="match status" value="1"/>
</dbReference>
<feature type="domain" description="Response regulatory" evidence="3">
    <location>
        <begin position="3"/>
        <end position="118"/>
    </location>
</feature>
<dbReference type="PANTHER" id="PTHR44591">
    <property type="entry name" value="STRESS RESPONSE REGULATOR PROTEIN 1"/>
    <property type="match status" value="1"/>
</dbReference>
<dbReference type="InterPro" id="IPR050595">
    <property type="entry name" value="Bact_response_regulator"/>
</dbReference>
<evidence type="ECO:0000256" key="1">
    <source>
        <dbReference type="ARBA" id="ARBA00022553"/>
    </source>
</evidence>
<proteinExistence type="predicted"/>
<protein>
    <submittedName>
        <fullName evidence="4">Response regulator receiver domain-containing protein</fullName>
    </submittedName>
</protein>
<dbReference type="SUPFAM" id="SSF52172">
    <property type="entry name" value="CheY-like"/>
    <property type="match status" value="1"/>
</dbReference>
<keyword evidence="1 2" id="KW-0597">Phosphoprotein</keyword>
<evidence type="ECO:0000313" key="5">
    <source>
        <dbReference type="Proteomes" id="UP000268727"/>
    </source>
</evidence>
<dbReference type="GO" id="GO:0000160">
    <property type="term" value="P:phosphorelay signal transduction system"/>
    <property type="evidence" value="ECO:0007669"/>
    <property type="project" value="InterPro"/>
</dbReference>
<dbReference type="Proteomes" id="UP000268727">
    <property type="component" value="Unassembled WGS sequence"/>
</dbReference>
<gene>
    <name evidence="4" type="ORF">EDD40_8026</name>
</gene>
<evidence type="ECO:0000256" key="2">
    <source>
        <dbReference type="PROSITE-ProRule" id="PRU00169"/>
    </source>
</evidence>
<dbReference type="AlphaFoldDB" id="A0A3N1HJW4"/>
<dbReference type="RefSeq" id="WP_123747453.1">
    <property type="nucleotide sequence ID" value="NZ_RJKM01000001.1"/>
</dbReference>